<protein>
    <submittedName>
        <fullName evidence="2">Uncharacterized protein</fullName>
    </submittedName>
</protein>
<reference evidence="2 3" key="1">
    <citation type="submission" date="2018-02" db="EMBL/GenBank/DDBJ databases">
        <title>Novel Leptospira species isolated from soil and water in Japan.</title>
        <authorList>
            <person name="Nakao R."/>
            <person name="Masuzawa T."/>
        </authorList>
    </citation>
    <scope>NUCLEOTIDE SEQUENCE [LARGE SCALE GENOMIC DNA]</scope>
    <source>
        <strain evidence="2 3">YH101</strain>
    </source>
</reference>
<dbReference type="Proteomes" id="UP000245133">
    <property type="component" value="Unassembled WGS sequence"/>
</dbReference>
<gene>
    <name evidence="2" type="ORF">LPTSP4_34170</name>
</gene>
<comment type="caution">
    <text evidence="2">The sequence shown here is derived from an EMBL/GenBank/DDBJ whole genome shotgun (WGS) entry which is preliminary data.</text>
</comment>
<organism evidence="2 3">
    <name type="scientific">Leptospira ryugenii</name>
    <dbReference type="NCBI Taxonomy" id="1917863"/>
    <lineage>
        <taxon>Bacteria</taxon>
        <taxon>Pseudomonadati</taxon>
        <taxon>Spirochaetota</taxon>
        <taxon>Spirochaetia</taxon>
        <taxon>Leptospirales</taxon>
        <taxon>Leptospiraceae</taxon>
        <taxon>Leptospira</taxon>
    </lineage>
</organism>
<dbReference type="EMBL" id="BFBB01000009">
    <property type="protein sequence ID" value="GBF51879.1"/>
    <property type="molecule type" value="Genomic_DNA"/>
</dbReference>
<evidence type="ECO:0000313" key="3">
    <source>
        <dbReference type="Proteomes" id="UP000245133"/>
    </source>
</evidence>
<proteinExistence type="predicted"/>
<accession>A0A2P2E4S1</accession>
<evidence type="ECO:0000313" key="2">
    <source>
        <dbReference type="EMBL" id="GBF51879.1"/>
    </source>
</evidence>
<feature type="region of interest" description="Disordered" evidence="1">
    <location>
        <begin position="44"/>
        <end position="63"/>
    </location>
</feature>
<keyword evidence="3" id="KW-1185">Reference proteome</keyword>
<dbReference type="AlphaFoldDB" id="A0A2P2E4S1"/>
<evidence type="ECO:0000256" key="1">
    <source>
        <dbReference type="SAM" id="MobiDB-lite"/>
    </source>
</evidence>
<feature type="compositionally biased region" description="Basic and acidic residues" evidence="1">
    <location>
        <begin position="44"/>
        <end position="56"/>
    </location>
</feature>
<name>A0A2P2E4S1_9LEPT</name>
<sequence>MSQSEWGCAQDSEWVGCINRYEENPKATTTITTPRYRTYLGPKTEAKVRNPKEKPKSAGTVPIKKESITIRPIEISPVAKDMA</sequence>